<organism evidence="1 2">
    <name type="scientific">Geobacillus proteiniphilus</name>
    <dbReference type="NCBI Taxonomy" id="860353"/>
    <lineage>
        <taxon>Bacteria</taxon>
        <taxon>Bacillati</taxon>
        <taxon>Bacillota</taxon>
        <taxon>Bacilli</taxon>
        <taxon>Bacillales</taxon>
        <taxon>Anoxybacillaceae</taxon>
        <taxon>Geobacillus</taxon>
    </lineage>
</organism>
<dbReference type="Gene3D" id="3.90.79.10">
    <property type="entry name" value="Nucleoside Triphosphate Pyrophosphohydrolase"/>
    <property type="match status" value="1"/>
</dbReference>
<reference evidence="1 2" key="1">
    <citation type="submission" date="2023-08" db="EMBL/GenBank/DDBJ databases">
        <title>Genome sequencing of the thermostable Gram positive bacteria Geobacillus proteiniphilus strain T-6.</title>
        <authorList>
            <person name="Shulami S."/>
            <person name="Shoham Y."/>
        </authorList>
    </citation>
    <scope>NUCLEOTIDE SEQUENCE [LARGE SCALE GENOMIC DNA]</scope>
    <source>
        <strain evidence="1 2">T-6</strain>
    </source>
</reference>
<evidence type="ECO:0008006" key="3">
    <source>
        <dbReference type="Google" id="ProtNLM"/>
    </source>
</evidence>
<protein>
    <recommendedName>
        <fullName evidence="3">Nudix hydrolase domain-containing protein</fullName>
    </recommendedName>
</protein>
<evidence type="ECO:0000313" key="2">
    <source>
        <dbReference type="Proteomes" id="UP001223761"/>
    </source>
</evidence>
<sequence length="353" mass="40174">MLRDIINAVLGVIIGVILGDPLKEAWGKFVKYMKRLLAKPKTIKDPSYFTIGNETTSFIVCDGDGVMTYSPENIETRVNNHAVELPSDLKILRREIEKAEDAKKQRGESYSWNGPLLSLEKYSILRTKVNEDMKVIFSFVPSDYYTFKALNMNLDKQLPSGYTIREKYLAGNTVRQPIPALANGVGVAITVITSDNYVILTKRSPESGVRPNELDISVVEAIHPSHDRKAVGQGPDLFNTAVRGAEEELGVVIPRENIKFLGFGVDEQYYQWNIIGIAHCKEKAEEIMKQRSRGIPGKWEMEQILFIPFKIRDVLYTIKNEKMWSTAKVALYWSLVFEYTKRGVDKEAERLFK</sequence>
<accession>A0ABY9MET1</accession>
<gene>
    <name evidence="1" type="ORF">RA955_18180</name>
</gene>
<keyword evidence="2" id="KW-1185">Reference proteome</keyword>
<evidence type="ECO:0000313" key="1">
    <source>
        <dbReference type="EMBL" id="WMJ16504.1"/>
    </source>
</evidence>
<dbReference type="EMBL" id="CP133076">
    <property type="protein sequence ID" value="WMJ16504.1"/>
    <property type="molecule type" value="Genomic_DNA"/>
</dbReference>
<proteinExistence type="predicted"/>
<dbReference type="Proteomes" id="UP001223761">
    <property type="component" value="Chromosome"/>
</dbReference>
<name>A0ABY9MET1_9BACL</name>
<dbReference type="RefSeq" id="WP_033026388.1">
    <property type="nucleotide sequence ID" value="NZ_CP133076.1"/>
</dbReference>